<protein>
    <recommendedName>
        <fullName evidence="5">Lipoprotein</fullName>
    </recommendedName>
</protein>
<organism evidence="3 4">
    <name type="scientific">Lipingzhangella halophila</name>
    <dbReference type="NCBI Taxonomy" id="1783352"/>
    <lineage>
        <taxon>Bacteria</taxon>
        <taxon>Bacillati</taxon>
        <taxon>Actinomycetota</taxon>
        <taxon>Actinomycetes</taxon>
        <taxon>Streptosporangiales</taxon>
        <taxon>Nocardiopsidaceae</taxon>
        <taxon>Lipingzhangella</taxon>
    </lineage>
</organism>
<dbReference type="Proteomes" id="UP000523007">
    <property type="component" value="Unassembled WGS sequence"/>
</dbReference>
<keyword evidence="2" id="KW-0732">Signal</keyword>
<dbReference type="RefSeq" id="WP_184578706.1">
    <property type="nucleotide sequence ID" value="NZ_JACHJT010000001.1"/>
</dbReference>
<comment type="caution">
    <text evidence="3">The sequence shown here is derived from an EMBL/GenBank/DDBJ whole genome shotgun (WGS) entry which is preliminary data.</text>
</comment>
<dbReference type="PROSITE" id="PS51257">
    <property type="entry name" value="PROKAR_LIPOPROTEIN"/>
    <property type="match status" value="1"/>
</dbReference>
<feature type="signal peptide" evidence="2">
    <location>
        <begin position="1"/>
        <end position="20"/>
    </location>
</feature>
<dbReference type="EMBL" id="JACHJT010000001">
    <property type="protein sequence ID" value="MBB4931859.1"/>
    <property type="molecule type" value="Genomic_DNA"/>
</dbReference>
<feature type="chain" id="PRO_5031318709" description="Lipoprotein" evidence="2">
    <location>
        <begin position="21"/>
        <end position="155"/>
    </location>
</feature>
<proteinExistence type="predicted"/>
<reference evidence="3 4" key="1">
    <citation type="submission" date="2020-08" db="EMBL/GenBank/DDBJ databases">
        <title>Sequencing the genomes of 1000 actinobacteria strains.</title>
        <authorList>
            <person name="Klenk H.-P."/>
        </authorList>
    </citation>
    <scope>NUCLEOTIDE SEQUENCE [LARGE SCALE GENOMIC DNA]</scope>
    <source>
        <strain evidence="3 4">DSM 102030</strain>
    </source>
</reference>
<evidence type="ECO:0000256" key="1">
    <source>
        <dbReference type="SAM" id="MobiDB-lite"/>
    </source>
</evidence>
<accession>A0A7W7W3J0</accession>
<name>A0A7W7W3J0_9ACTN</name>
<evidence type="ECO:0000256" key="2">
    <source>
        <dbReference type="SAM" id="SignalP"/>
    </source>
</evidence>
<gene>
    <name evidence="3" type="ORF">F4561_002679</name>
</gene>
<dbReference type="AlphaFoldDB" id="A0A7W7W3J0"/>
<keyword evidence="4" id="KW-1185">Reference proteome</keyword>
<evidence type="ECO:0008006" key="5">
    <source>
        <dbReference type="Google" id="ProtNLM"/>
    </source>
</evidence>
<feature type="compositionally biased region" description="Basic and acidic residues" evidence="1">
    <location>
        <begin position="140"/>
        <end position="155"/>
    </location>
</feature>
<evidence type="ECO:0000313" key="4">
    <source>
        <dbReference type="Proteomes" id="UP000523007"/>
    </source>
</evidence>
<feature type="region of interest" description="Disordered" evidence="1">
    <location>
        <begin position="127"/>
        <end position="155"/>
    </location>
</feature>
<sequence length="155" mass="16912">MSRRIAVLAAVIVLASACGAEEEPEEEDAEPEQAAFMVNVTDADSSASWPTDDEYCAWEETTYVLRDGEGATVATGNARSTIEGEVTGTNARAEIGEVVSEVPYECVMSFEVEAEESEFYEVEVTTQNPITNEEMTETAEFSREDARKGVDVEFS</sequence>
<evidence type="ECO:0000313" key="3">
    <source>
        <dbReference type="EMBL" id="MBB4931859.1"/>
    </source>
</evidence>